<dbReference type="Proteomes" id="UP000289193">
    <property type="component" value="Unassembled WGS sequence"/>
</dbReference>
<keyword evidence="3 5" id="KW-0479">Metal-binding</keyword>
<dbReference type="PANTHER" id="PTHR34535">
    <property type="entry name" value="HYDROGENASE MATURATION FACTOR HYPA"/>
    <property type="match status" value="1"/>
</dbReference>
<dbReference type="PANTHER" id="PTHR34535:SF3">
    <property type="entry name" value="HYDROGENASE MATURATION FACTOR HYPA"/>
    <property type="match status" value="1"/>
</dbReference>
<keyword evidence="2 5" id="KW-0533">Nickel</keyword>
<evidence type="ECO:0000313" key="6">
    <source>
        <dbReference type="EMBL" id="AXH12710.1"/>
    </source>
</evidence>
<dbReference type="GO" id="GO:0051604">
    <property type="term" value="P:protein maturation"/>
    <property type="evidence" value="ECO:0007669"/>
    <property type="project" value="InterPro"/>
</dbReference>
<evidence type="ECO:0000256" key="1">
    <source>
        <dbReference type="ARBA" id="ARBA00010748"/>
    </source>
</evidence>
<gene>
    <name evidence="5 7" type="primary">hypA</name>
    <name evidence="6" type="ORF">ABIV_1720</name>
    <name evidence="7" type="ORF">CRV05_03590</name>
</gene>
<dbReference type="Gene3D" id="3.30.2320.80">
    <property type="match status" value="1"/>
</dbReference>
<keyword evidence="9" id="KW-1185">Reference proteome</keyword>
<protein>
    <recommendedName>
        <fullName evidence="5">Hydrogenase maturation factor HypA</fullName>
    </recommendedName>
</protein>
<accession>A0AAX2A8G3</accession>
<name>A0AAX2A8G3_9BACT</name>
<dbReference type="InterPro" id="IPR020538">
    <property type="entry name" value="Hydgase_Ni_incorp_HypA/HybF_CS"/>
</dbReference>
<dbReference type="HAMAP" id="MF_00213">
    <property type="entry name" value="HypA_HybF"/>
    <property type="match status" value="1"/>
</dbReference>
<dbReference type="EMBL" id="CP031217">
    <property type="protein sequence ID" value="AXH12710.1"/>
    <property type="molecule type" value="Genomic_DNA"/>
</dbReference>
<evidence type="ECO:0000256" key="4">
    <source>
        <dbReference type="ARBA" id="ARBA00022833"/>
    </source>
</evidence>
<feature type="binding site" evidence="5">
    <location>
        <position position="92"/>
    </location>
    <ligand>
        <name>Zn(2+)</name>
        <dbReference type="ChEBI" id="CHEBI:29105"/>
    </ligand>
</feature>
<proteinExistence type="inferred from homology"/>
<dbReference type="EMBL" id="PDKM01000002">
    <property type="protein sequence ID" value="RXK10368.1"/>
    <property type="molecule type" value="Genomic_DNA"/>
</dbReference>
<dbReference type="PROSITE" id="PS01249">
    <property type="entry name" value="HYPA"/>
    <property type="match status" value="1"/>
</dbReference>
<evidence type="ECO:0000256" key="5">
    <source>
        <dbReference type="HAMAP-Rule" id="MF_00213"/>
    </source>
</evidence>
<dbReference type="GO" id="GO:0016151">
    <property type="term" value="F:nickel cation binding"/>
    <property type="evidence" value="ECO:0007669"/>
    <property type="project" value="UniProtKB-UniRule"/>
</dbReference>
<dbReference type="PIRSF" id="PIRSF004761">
    <property type="entry name" value="Hydrgn_mat_HypA"/>
    <property type="match status" value="1"/>
</dbReference>
<evidence type="ECO:0000313" key="7">
    <source>
        <dbReference type="EMBL" id="RXK10368.1"/>
    </source>
</evidence>
<dbReference type="NCBIfam" id="TIGR00100">
    <property type="entry name" value="hypA"/>
    <property type="match status" value="1"/>
</dbReference>
<evidence type="ECO:0000313" key="9">
    <source>
        <dbReference type="Proteomes" id="UP000289193"/>
    </source>
</evidence>
<dbReference type="KEGG" id="hbv:ABIV_1720"/>
<evidence type="ECO:0000256" key="3">
    <source>
        <dbReference type="ARBA" id="ARBA00022723"/>
    </source>
</evidence>
<comment type="function">
    <text evidence="5">Involved in the maturation of [NiFe] hydrogenases. Required for nickel insertion into the metal center of the hydrogenase.</text>
</comment>
<dbReference type="RefSeq" id="WP_114839534.1">
    <property type="nucleotide sequence ID" value="NZ_CP031217.1"/>
</dbReference>
<comment type="similarity">
    <text evidence="1 5">Belongs to the HypA/HybF family.</text>
</comment>
<dbReference type="InterPro" id="IPR000688">
    <property type="entry name" value="HypA/HybF"/>
</dbReference>
<evidence type="ECO:0000256" key="2">
    <source>
        <dbReference type="ARBA" id="ARBA00022596"/>
    </source>
</evidence>
<feature type="binding site" evidence="5">
    <location>
        <position position="2"/>
    </location>
    <ligand>
        <name>Ni(2+)</name>
        <dbReference type="ChEBI" id="CHEBI:49786"/>
    </ligand>
</feature>
<feature type="binding site" evidence="5">
    <location>
        <position position="89"/>
    </location>
    <ligand>
        <name>Zn(2+)</name>
        <dbReference type="ChEBI" id="CHEBI:29105"/>
    </ligand>
</feature>
<feature type="binding site" evidence="5">
    <location>
        <position position="76"/>
    </location>
    <ligand>
        <name>Zn(2+)</name>
        <dbReference type="ChEBI" id="CHEBI:29105"/>
    </ligand>
</feature>
<dbReference type="Proteomes" id="UP000253850">
    <property type="component" value="Chromosome"/>
</dbReference>
<keyword evidence="4 5" id="KW-0862">Zinc</keyword>
<reference evidence="6 8" key="2">
    <citation type="submission" date="2018-07" db="EMBL/GenBank/DDBJ databases">
        <title>Complete genome of the Arcobacter bivalviorum type strain LMG 26154.</title>
        <authorList>
            <person name="Miller W.G."/>
            <person name="Yee E."/>
            <person name="Bono J.L."/>
        </authorList>
    </citation>
    <scope>NUCLEOTIDE SEQUENCE [LARGE SCALE GENOMIC DNA]</scope>
    <source>
        <strain evidence="6 8">LMG 26154</strain>
    </source>
</reference>
<dbReference type="Pfam" id="PF01155">
    <property type="entry name" value="HypA"/>
    <property type="match status" value="1"/>
</dbReference>
<organism evidence="7 9">
    <name type="scientific">Halarcobacter bivalviorum</name>
    <dbReference type="NCBI Taxonomy" id="663364"/>
    <lineage>
        <taxon>Bacteria</taxon>
        <taxon>Pseudomonadati</taxon>
        <taxon>Campylobacterota</taxon>
        <taxon>Epsilonproteobacteria</taxon>
        <taxon>Campylobacterales</taxon>
        <taxon>Arcobacteraceae</taxon>
        <taxon>Halarcobacter</taxon>
    </lineage>
</organism>
<dbReference type="AlphaFoldDB" id="A0AAX2A8G3"/>
<sequence>MHEYSIVQSLLESCEEHARQNESTNVTKVIVKIGVLSGVEPDLLQTAFDTFKEKTVCENADFIINRQKVVITCLSCDEESTLEKNEFACPKCNSTQVKVIDGEDMYLMSLEMN</sequence>
<dbReference type="GO" id="GO:0008270">
    <property type="term" value="F:zinc ion binding"/>
    <property type="evidence" value="ECO:0007669"/>
    <property type="project" value="UniProtKB-UniRule"/>
</dbReference>
<evidence type="ECO:0000313" key="8">
    <source>
        <dbReference type="Proteomes" id="UP000253850"/>
    </source>
</evidence>
<feature type="binding site" evidence="5">
    <location>
        <position position="73"/>
    </location>
    <ligand>
        <name>Zn(2+)</name>
        <dbReference type="ChEBI" id="CHEBI:29105"/>
    </ligand>
</feature>
<reference evidence="7 9" key="1">
    <citation type="submission" date="2017-10" db="EMBL/GenBank/DDBJ databases">
        <title>Genomics of the genus Arcobacter.</title>
        <authorList>
            <person name="Perez-Cataluna A."/>
            <person name="Figueras M.J."/>
        </authorList>
    </citation>
    <scope>NUCLEOTIDE SEQUENCE [LARGE SCALE GENOMIC DNA]</scope>
    <source>
        <strain evidence="7 9">CECT 7835</strain>
    </source>
</reference>